<dbReference type="AlphaFoldDB" id="A0A366DPW4"/>
<name>A0A366DPW4_9HYPH</name>
<dbReference type="Gene3D" id="3.40.630.30">
    <property type="match status" value="1"/>
</dbReference>
<evidence type="ECO:0000313" key="4">
    <source>
        <dbReference type="EMBL" id="RBO92141.1"/>
    </source>
</evidence>
<evidence type="ECO:0000313" key="5">
    <source>
        <dbReference type="Proteomes" id="UP000252893"/>
    </source>
</evidence>
<keyword evidence="5" id="KW-1185">Reference proteome</keyword>
<dbReference type="PANTHER" id="PTHR43877:SF2">
    <property type="entry name" value="AMINOALKYLPHOSPHONATE N-ACETYLTRANSFERASE-RELATED"/>
    <property type="match status" value="1"/>
</dbReference>
<sequence length="179" mass="19955">MGEFRDMHLITDELTIRRASAADAPAVLRIFDEVIAWFVSIGNEGQWGNEPWSVSPERVQRITDACSLPGAWVAEDAELGICGSIVLGDAMPYVAAATRPENYVLLLIASRDPRVRGIGRRLMGFADEQTRAAELNYMRVDCYGGGDGSLVRFYERCGYTRLSTFDVEGWPGQLLERYL</sequence>
<accession>A0A366DPW4</accession>
<evidence type="ECO:0000256" key="1">
    <source>
        <dbReference type="ARBA" id="ARBA00022679"/>
    </source>
</evidence>
<dbReference type="SUPFAM" id="SSF55729">
    <property type="entry name" value="Acyl-CoA N-acyltransferases (Nat)"/>
    <property type="match status" value="1"/>
</dbReference>
<dbReference type="EMBL" id="QNRH01000007">
    <property type="protein sequence ID" value="RBO92141.1"/>
    <property type="molecule type" value="Genomic_DNA"/>
</dbReference>
<organism evidence="4 5">
    <name type="scientific">Pseudochrobactrum asaccharolyticum</name>
    <dbReference type="NCBI Taxonomy" id="354351"/>
    <lineage>
        <taxon>Bacteria</taxon>
        <taxon>Pseudomonadati</taxon>
        <taxon>Pseudomonadota</taxon>
        <taxon>Alphaproteobacteria</taxon>
        <taxon>Hyphomicrobiales</taxon>
        <taxon>Brucellaceae</taxon>
        <taxon>Pseudochrobactrum</taxon>
    </lineage>
</organism>
<dbReference type="PROSITE" id="PS51186">
    <property type="entry name" value="GNAT"/>
    <property type="match status" value="1"/>
</dbReference>
<evidence type="ECO:0000256" key="2">
    <source>
        <dbReference type="ARBA" id="ARBA00023315"/>
    </source>
</evidence>
<evidence type="ECO:0000259" key="3">
    <source>
        <dbReference type="PROSITE" id="PS51186"/>
    </source>
</evidence>
<dbReference type="PANTHER" id="PTHR43877">
    <property type="entry name" value="AMINOALKYLPHOSPHONATE N-ACETYLTRANSFERASE-RELATED-RELATED"/>
    <property type="match status" value="1"/>
</dbReference>
<dbReference type="InterPro" id="IPR000182">
    <property type="entry name" value="GNAT_dom"/>
</dbReference>
<dbReference type="Pfam" id="PF00583">
    <property type="entry name" value="Acetyltransf_1"/>
    <property type="match status" value="1"/>
</dbReference>
<dbReference type="GO" id="GO:0016747">
    <property type="term" value="F:acyltransferase activity, transferring groups other than amino-acyl groups"/>
    <property type="evidence" value="ECO:0007669"/>
    <property type="project" value="InterPro"/>
</dbReference>
<gene>
    <name evidence="4" type="ORF">DFR47_10740</name>
</gene>
<reference evidence="4 5" key="1">
    <citation type="submission" date="2018-06" db="EMBL/GenBank/DDBJ databases">
        <title>Genomic Encyclopedia of Type Strains, Phase IV (KMG-IV): sequencing the most valuable type-strain genomes for metagenomic binning, comparative biology and taxonomic classification.</title>
        <authorList>
            <person name="Goeker M."/>
        </authorList>
    </citation>
    <scope>NUCLEOTIDE SEQUENCE [LARGE SCALE GENOMIC DNA]</scope>
    <source>
        <strain evidence="4 5">DSM 25619</strain>
    </source>
</reference>
<keyword evidence="2" id="KW-0012">Acyltransferase</keyword>
<proteinExistence type="predicted"/>
<protein>
    <submittedName>
        <fullName evidence="4">Acetyltransferase (GNAT) family protein</fullName>
    </submittedName>
</protein>
<comment type="caution">
    <text evidence="4">The sequence shown here is derived from an EMBL/GenBank/DDBJ whole genome shotgun (WGS) entry which is preliminary data.</text>
</comment>
<dbReference type="InterPro" id="IPR016181">
    <property type="entry name" value="Acyl_CoA_acyltransferase"/>
</dbReference>
<feature type="domain" description="N-acetyltransferase" evidence="3">
    <location>
        <begin position="14"/>
        <end position="179"/>
    </location>
</feature>
<keyword evidence="1 4" id="KW-0808">Transferase</keyword>
<dbReference type="InterPro" id="IPR050832">
    <property type="entry name" value="Bact_Acetyltransf"/>
</dbReference>
<dbReference type="Proteomes" id="UP000252893">
    <property type="component" value="Unassembled WGS sequence"/>
</dbReference>